<reference evidence="2" key="2">
    <citation type="journal article" date="2021" name="PeerJ">
        <title>Extensive microbial diversity within the chicken gut microbiome revealed by metagenomics and culture.</title>
        <authorList>
            <person name="Gilroy R."/>
            <person name="Ravi A."/>
            <person name="Getino M."/>
            <person name="Pursley I."/>
            <person name="Horton D.L."/>
            <person name="Alikhan N.F."/>
            <person name="Baker D."/>
            <person name="Gharbi K."/>
            <person name="Hall N."/>
            <person name="Watson M."/>
            <person name="Adriaenssens E.M."/>
            <person name="Foster-Nyarko E."/>
            <person name="Jarju S."/>
            <person name="Secka A."/>
            <person name="Antonio M."/>
            <person name="Oren A."/>
            <person name="Chaudhuri R.R."/>
            <person name="La Ragione R."/>
            <person name="Hildebrand F."/>
            <person name="Pallen M.J."/>
        </authorList>
    </citation>
    <scope>NUCLEOTIDE SEQUENCE</scope>
    <source>
        <strain evidence="2">CHK183-6373</strain>
    </source>
</reference>
<comment type="caution">
    <text evidence="2">The sequence shown here is derived from an EMBL/GenBank/DDBJ whole genome shotgun (WGS) entry which is preliminary data.</text>
</comment>
<organism evidence="2 3">
    <name type="scientific">Candidatus Ornithocaccomicrobium faecavium</name>
    <dbReference type="NCBI Taxonomy" id="2840890"/>
    <lineage>
        <taxon>Bacteria</taxon>
        <taxon>Bacillati</taxon>
        <taxon>Bacillota</taxon>
        <taxon>Clostridia</taxon>
        <taxon>Candidatus Ornithocaccomicrobium</taxon>
    </lineage>
</organism>
<evidence type="ECO:0000313" key="2">
    <source>
        <dbReference type="EMBL" id="HIV26441.1"/>
    </source>
</evidence>
<feature type="chain" id="PRO_5038757144" description="PepSY domain-containing protein" evidence="1">
    <location>
        <begin position="23"/>
        <end position="340"/>
    </location>
</feature>
<accession>A0A9D1TBA3</accession>
<dbReference type="EMBL" id="DVOT01000013">
    <property type="protein sequence ID" value="HIV26441.1"/>
    <property type="molecule type" value="Genomic_DNA"/>
</dbReference>
<dbReference type="PROSITE" id="PS51257">
    <property type="entry name" value="PROKAR_LIPOPROTEIN"/>
    <property type="match status" value="1"/>
</dbReference>
<protein>
    <recommendedName>
        <fullName evidence="4">PepSY domain-containing protein</fullName>
    </recommendedName>
</protein>
<feature type="signal peptide" evidence="1">
    <location>
        <begin position="1"/>
        <end position="22"/>
    </location>
</feature>
<reference evidence="2" key="1">
    <citation type="submission" date="2020-10" db="EMBL/GenBank/DDBJ databases">
        <authorList>
            <person name="Gilroy R."/>
        </authorList>
    </citation>
    <scope>NUCLEOTIDE SEQUENCE</scope>
    <source>
        <strain evidence="2">CHK183-6373</strain>
    </source>
</reference>
<gene>
    <name evidence="2" type="ORF">IAA64_00605</name>
</gene>
<evidence type="ECO:0008006" key="4">
    <source>
        <dbReference type="Google" id="ProtNLM"/>
    </source>
</evidence>
<evidence type="ECO:0000256" key="1">
    <source>
        <dbReference type="SAM" id="SignalP"/>
    </source>
</evidence>
<keyword evidence="1" id="KW-0732">Signal</keyword>
<name>A0A9D1TBA3_9FIRM</name>
<sequence>MKTWLCFLLTYVLFACASSACAQDALLYDDALLETPDAGPVCSYRVEYHAWDAQILASALLGEGYAFEREDAFGTWYSATKEAETKLLGIYASDPADEESSGLKGGFTFGVQREGISCARALSVFTSLQPVPQPERAWMDVENLAFAAADAVQAKAEELFAQLGFPDMVLSNLYACTREEIQEEIHAARDDMGYAQYAQQIPECYILFYRQAMDGIALNDVARTDKARSRNDALETYVALIVSENGVESMEAFSLYDVVEQSEPVDTLSCAEALAVLERDLSKGIVQNPLSIVEAELVLYATGNALDGIWLRPIWVFTAAEGEADFACYLIDAHTGEIYK</sequence>
<dbReference type="Proteomes" id="UP000886884">
    <property type="component" value="Unassembled WGS sequence"/>
</dbReference>
<proteinExistence type="predicted"/>
<evidence type="ECO:0000313" key="3">
    <source>
        <dbReference type="Proteomes" id="UP000886884"/>
    </source>
</evidence>
<dbReference type="AlphaFoldDB" id="A0A9D1TBA3"/>